<dbReference type="AlphaFoldDB" id="A0AAE0IV21"/>
<evidence type="ECO:0000313" key="4">
    <source>
        <dbReference type="Proteomes" id="UP001283341"/>
    </source>
</evidence>
<reference evidence="3" key="1">
    <citation type="journal article" date="2023" name="Mol. Phylogenet. Evol.">
        <title>Genome-scale phylogeny and comparative genomics of the fungal order Sordariales.</title>
        <authorList>
            <person name="Hensen N."/>
            <person name="Bonometti L."/>
            <person name="Westerberg I."/>
            <person name="Brannstrom I.O."/>
            <person name="Guillou S."/>
            <person name="Cros-Aarteil S."/>
            <person name="Calhoun S."/>
            <person name="Haridas S."/>
            <person name="Kuo A."/>
            <person name="Mondo S."/>
            <person name="Pangilinan J."/>
            <person name="Riley R."/>
            <person name="LaButti K."/>
            <person name="Andreopoulos B."/>
            <person name="Lipzen A."/>
            <person name="Chen C."/>
            <person name="Yan M."/>
            <person name="Daum C."/>
            <person name="Ng V."/>
            <person name="Clum A."/>
            <person name="Steindorff A."/>
            <person name="Ohm R.A."/>
            <person name="Martin F."/>
            <person name="Silar P."/>
            <person name="Natvig D.O."/>
            <person name="Lalanne C."/>
            <person name="Gautier V."/>
            <person name="Ament-Velasquez S.L."/>
            <person name="Kruys A."/>
            <person name="Hutchinson M.I."/>
            <person name="Powell A.J."/>
            <person name="Barry K."/>
            <person name="Miller A.N."/>
            <person name="Grigoriev I.V."/>
            <person name="Debuchy R."/>
            <person name="Gladieux P."/>
            <person name="Hiltunen Thoren M."/>
            <person name="Johannesson H."/>
        </authorList>
    </citation>
    <scope>NUCLEOTIDE SEQUENCE</scope>
    <source>
        <strain evidence="3">CBS 118394</strain>
    </source>
</reference>
<dbReference type="Proteomes" id="UP001283341">
    <property type="component" value="Unassembled WGS sequence"/>
</dbReference>
<organism evidence="3 4">
    <name type="scientific">Apodospora peruviana</name>
    <dbReference type="NCBI Taxonomy" id="516989"/>
    <lineage>
        <taxon>Eukaryota</taxon>
        <taxon>Fungi</taxon>
        <taxon>Dikarya</taxon>
        <taxon>Ascomycota</taxon>
        <taxon>Pezizomycotina</taxon>
        <taxon>Sordariomycetes</taxon>
        <taxon>Sordariomycetidae</taxon>
        <taxon>Sordariales</taxon>
        <taxon>Lasiosphaeriaceae</taxon>
        <taxon>Apodospora</taxon>
    </lineage>
</organism>
<dbReference type="InterPro" id="IPR001138">
    <property type="entry name" value="Zn2Cys6_DnaBD"/>
</dbReference>
<keyword evidence="1" id="KW-0539">Nucleus</keyword>
<name>A0AAE0IV21_9PEZI</name>
<dbReference type="GO" id="GO:0000981">
    <property type="term" value="F:DNA-binding transcription factor activity, RNA polymerase II-specific"/>
    <property type="evidence" value="ECO:0007669"/>
    <property type="project" value="InterPro"/>
</dbReference>
<dbReference type="SUPFAM" id="SSF57701">
    <property type="entry name" value="Zn2/Cys6 DNA-binding domain"/>
    <property type="match status" value="1"/>
</dbReference>
<evidence type="ECO:0000259" key="2">
    <source>
        <dbReference type="PROSITE" id="PS50048"/>
    </source>
</evidence>
<sequence length="56" mass="6403">MQACNQCRQRRHRCDGGRPQCGRYNTLRNSCDYPGAAGLRRHAGIEAKLKDLRENT</sequence>
<dbReference type="Pfam" id="PF00172">
    <property type="entry name" value="Zn_clus"/>
    <property type="match status" value="1"/>
</dbReference>
<protein>
    <recommendedName>
        <fullName evidence="2">Zn(2)-C6 fungal-type domain-containing protein</fullName>
    </recommendedName>
</protein>
<accession>A0AAE0IV21</accession>
<dbReference type="PROSITE" id="PS50048">
    <property type="entry name" value="ZN2_CY6_FUNGAL_2"/>
    <property type="match status" value="1"/>
</dbReference>
<proteinExistence type="predicted"/>
<gene>
    <name evidence="3" type="ORF">B0H66DRAFT_98232</name>
</gene>
<evidence type="ECO:0000313" key="3">
    <source>
        <dbReference type="EMBL" id="KAK3331497.1"/>
    </source>
</evidence>
<comment type="caution">
    <text evidence="3">The sequence shown here is derived from an EMBL/GenBank/DDBJ whole genome shotgun (WGS) entry which is preliminary data.</text>
</comment>
<evidence type="ECO:0000256" key="1">
    <source>
        <dbReference type="ARBA" id="ARBA00023242"/>
    </source>
</evidence>
<dbReference type="InterPro" id="IPR036864">
    <property type="entry name" value="Zn2-C6_fun-type_DNA-bd_sf"/>
</dbReference>
<dbReference type="EMBL" id="JAUEDM010000001">
    <property type="protein sequence ID" value="KAK3331497.1"/>
    <property type="molecule type" value="Genomic_DNA"/>
</dbReference>
<dbReference type="GO" id="GO:0008270">
    <property type="term" value="F:zinc ion binding"/>
    <property type="evidence" value="ECO:0007669"/>
    <property type="project" value="InterPro"/>
</dbReference>
<keyword evidence="4" id="KW-1185">Reference proteome</keyword>
<dbReference type="Gene3D" id="4.10.240.10">
    <property type="entry name" value="Zn(2)-C6 fungal-type DNA-binding domain"/>
    <property type="match status" value="1"/>
</dbReference>
<reference evidence="3" key="2">
    <citation type="submission" date="2023-06" db="EMBL/GenBank/DDBJ databases">
        <authorList>
            <consortium name="Lawrence Berkeley National Laboratory"/>
            <person name="Haridas S."/>
            <person name="Hensen N."/>
            <person name="Bonometti L."/>
            <person name="Westerberg I."/>
            <person name="Brannstrom I.O."/>
            <person name="Guillou S."/>
            <person name="Cros-Aarteil S."/>
            <person name="Calhoun S."/>
            <person name="Kuo A."/>
            <person name="Mondo S."/>
            <person name="Pangilinan J."/>
            <person name="Riley R."/>
            <person name="Labutti K."/>
            <person name="Andreopoulos B."/>
            <person name="Lipzen A."/>
            <person name="Chen C."/>
            <person name="Yanf M."/>
            <person name="Daum C."/>
            <person name="Ng V."/>
            <person name="Clum A."/>
            <person name="Steindorff A."/>
            <person name="Ohm R."/>
            <person name="Martin F."/>
            <person name="Silar P."/>
            <person name="Natvig D."/>
            <person name="Lalanne C."/>
            <person name="Gautier V."/>
            <person name="Ament-Velasquez S.L."/>
            <person name="Kruys A."/>
            <person name="Hutchinson M.I."/>
            <person name="Powell A.J."/>
            <person name="Barry K."/>
            <person name="Miller A.N."/>
            <person name="Grigoriev I.V."/>
            <person name="Debuchy R."/>
            <person name="Gladieux P."/>
            <person name="Thoren M.H."/>
            <person name="Johannesson H."/>
        </authorList>
    </citation>
    <scope>NUCLEOTIDE SEQUENCE</scope>
    <source>
        <strain evidence="3">CBS 118394</strain>
    </source>
</reference>
<feature type="domain" description="Zn(2)-C6 fungal-type" evidence="2">
    <location>
        <begin position="3"/>
        <end position="33"/>
    </location>
</feature>